<dbReference type="AlphaFoldDB" id="A0A8K0HDS6"/>
<comment type="function">
    <text evidence="6">Probable 2-oxoglutarate-dependent dioxygenase that may be involved in glucosinolates biosynthesis. May play a role in the production of aliphatic glucosinolates.</text>
</comment>
<evidence type="ECO:0000313" key="10">
    <source>
        <dbReference type="Proteomes" id="UP000796880"/>
    </source>
</evidence>
<reference evidence="9" key="1">
    <citation type="submission" date="2020-03" db="EMBL/GenBank/DDBJ databases">
        <title>A high-quality chromosome-level genome assembly of a woody plant with both climbing and erect habits, Rhamnella rubrinervis.</title>
        <authorList>
            <person name="Lu Z."/>
            <person name="Yang Y."/>
            <person name="Zhu X."/>
            <person name="Sun Y."/>
        </authorList>
    </citation>
    <scope>NUCLEOTIDE SEQUENCE</scope>
    <source>
        <strain evidence="9">BYM</strain>
        <tissue evidence="9">Leaf</tissue>
    </source>
</reference>
<sequence>MGAQTPPKLPVIDFSKEDLKPGTSSWFSISNDVRHALEQYGCFVAQFDKVSLQLHNSMFSELKELFDLPTETKVKNISDKPYFGYAGHSTTPYVAPLHESMGIENSTTLEAVQGFTNLMWPAGNDHFCETMFTYTKLVADLEQMVKRMVFESYGVEKYYNSHVESTTYLFRPIKYRVPAEINESNVGCHVHTDKSFITILHQNEVEGLEFKTKDGDCWIGFEPSPSSFLVLAGDAFLAWSNDRIHSAAHRVVMEMGKKERYSVGLFAYHNGIIEVPEELVDDEHPLKYKSFDNFGLLSHFSTSVAPKSDSTAIAYCGV</sequence>
<dbReference type="GO" id="GO:0046872">
    <property type="term" value="F:metal ion binding"/>
    <property type="evidence" value="ECO:0007669"/>
    <property type="project" value="UniProtKB-KW"/>
</dbReference>
<dbReference type="Gene3D" id="2.60.120.330">
    <property type="entry name" value="B-lactam Antibiotic, Isopenicillin N Synthase, Chain"/>
    <property type="match status" value="1"/>
</dbReference>
<gene>
    <name evidence="9" type="ORF">FNV43_RR06901</name>
</gene>
<evidence type="ECO:0000256" key="2">
    <source>
        <dbReference type="ARBA" id="ARBA00022723"/>
    </source>
</evidence>
<evidence type="ECO:0000256" key="1">
    <source>
        <dbReference type="ARBA" id="ARBA00008056"/>
    </source>
</evidence>
<comment type="caution">
    <text evidence="9">The sequence shown here is derived from an EMBL/GenBank/DDBJ whole genome shotgun (WGS) entry which is preliminary data.</text>
</comment>
<protein>
    <recommendedName>
        <fullName evidence="8">Fe2OG dioxygenase domain-containing protein</fullName>
    </recommendedName>
</protein>
<dbReference type="Pfam" id="PF03171">
    <property type="entry name" value="2OG-FeII_Oxy"/>
    <property type="match status" value="1"/>
</dbReference>
<evidence type="ECO:0000256" key="4">
    <source>
        <dbReference type="ARBA" id="ARBA00023002"/>
    </source>
</evidence>
<dbReference type="InterPro" id="IPR044861">
    <property type="entry name" value="IPNS-like_FE2OG_OXY"/>
</dbReference>
<dbReference type="Proteomes" id="UP000796880">
    <property type="component" value="Unassembled WGS sequence"/>
</dbReference>
<evidence type="ECO:0000256" key="7">
    <source>
        <dbReference type="RuleBase" id="RU003682"/>
    </source>
</evidence>
<evidence type="ECO:0000256" key="6">
    <source>
        <dbReference type="ARBA" id="ARBA00057022"/>
    </source>
</evidence>
<keyword evidence="3" id="KW-0223">Dioxygenase</keyword>
<dbReference type="InterPro" id="IPR005123">
    <property type="entry name" value="Oxoglu/Fe-dep_dioxygenase_dom"/>
</dbReference>
<keyword evidence="2 7" id="KW-0479">Metal-binding</keyword>
<dbReference type="InterPro" id="IPR027443">
    <property type="entry name" value="IPNS-like_sf"/>
</dbReference>
<keyword evidence="10" id="KW-1185">Reference proteome</keyword>
<dbReference type="GO" id="GO:0051213">
    <property type="term" value="F:dioxygenase activity"/>
    <property type="evidence" value="ECO:0007669"/>
    <property type="project" value="UniProtKB-KW"/>
</dbReference>
<evidence type="ECO:0000256" key="3">
    <source>
        <dbReference type="ARBA" id="ARBA00022964"/>
    </source>
</evidence>
<evidence type="ECO:0000313" key="9">
    <source>
        <dbReference type="EMBL" id="KAF3450812.1"/>
    </source>
</evidence>
<dbReference type="InterPro" id="IPR026992">
    <property type="entry name" value="DIOX_N"/>
</dbReference>
<accession>A0A8K0HDS6</accession>
<comment type="similarity">
    <text evidence="1 7">Belongs to the iron/ascorbate-dependent oxidoreductase family.</text>
</comment>
<dbReference type="SUPFAM" id="SSF51197">
    <property type="entry name" value="Clavaminate synthase-like"/>
    <property type="match status" value="1"/>
</dbReference>
<dbReference type="FunFam" id="2.60.120.330:FF:000022">
    <property type="entry name" value="Probable 2-oxoglutarate-dependent dioxygenase AOP1.2"/>
    <property type="match status" value="1"/>
</dbReference>
<dbReference type="InterPro" id="IPR050231">
    <property type="entry name" value="Iron_ascorbate_oxido_reductase"/>
</dbReference>
<dbReference type="Pfam" id="PF14226">
    <property type="entry name" value="DIOX_N"/>
    <property type="match status" value="1"/>
</dbReference>
<name>A0A8K0HDS6_9ROSA</name>
<proteinExistence type="inferred from homology"/>
<keyword evidence="4 7" id="KW-0560">Oxidoreductase</keyword>
<dbReference type="EMBL" id="VOIH02000003">
    <property type="protein sequence ID" value="KAF3450812.1"/>
    <property type="molecule type" value="Genomic_DNA"/>
</dbReference>
<feature type="domain" description="Fe2OG dioxygenase" evidence="8">
    <location>
        <begin position="165"/>
        <end position="271"/>
    </location>
</feature>
<dbReference type="PROSITE" id="PS51471">
    <property type="entry name" value="FE2OG_OXY"/>
    <property type="match status" value="1"/>
</dbReference>
<organism evidence="9 10">
    <name type="scientific">Rhamnella rubrinervis</name>
    <dbReference type="NCBI Taxonomy" id="2594499"/>
    <lineage>
        <taxon>Eukaryota</taxon>
        <taxon>Viridiplantae</taxon>
        <taxon>Streptophyta</taxon>
        <taxon>Embryophyta</taxon>
        <taxon>Tracheophyta</taxon>
        <taxon>Spermatophyta</taxon>
        <taxon>Magnoliopsida</taxon>
        <taxon>eudicotyledons</taxon>
        <taxon>Gunneridae</taxon>
        <taxon>Pentapetalae</taxon>
        <taxon>rosids</taxon>
        <taxon>fabids</taxon>
        <taxon>Rosales</taxon>
        <taxon>Rhamnaceae</taxon>
        <taxon>rhamnoid group</taxon>
        <taxon>Rhamneae</taxon>
        <taxon>Rhamnella</taxon>
    </lineage>
</organism>
<keyword evidence="5 7" id="KW-0408">Iron</keyword>
<dbReference type="PANTHER" id="PTHR47990">
    <property type="entry name" value="2-OXOGLUTARATE (2OG) AND FE(II)-DEPENDENT OXYGENASE SUPERFAMILY PROTEIN-RELATED"/>
    <property type="match status" value="1"/>
</dbReference>
<dbReference type="OrthoDB" id="288590at2759"/>
<evidence type="ECO:0000259" key="8">
    <source>
        <dbReference type="PROSITE" id="PS51471"/>
    </source>
</evidence>
<evidence type="ECO:0000256" key="5">
    <source>
        <dbReference type="ARBA" id="ARBA00023004"/>
    </source>
</evidence>